<dbReference type="Proteomes" id="UP001595607">
    <property type="component" value="Unassembled WGS sequence"/>
</dbReference>
<keyword evidence="7" id="KW-0998">Cell outer membrane</keyword>
<dbReference type="EMBL" id="JBHRVA010000003">
    <property type="protein sequence ID" value="MFC3302890.1"/>
    <property type="molecule type" value="Genomic_DNA"/>
</dbReference>
<evidence type="ECO:0000256" key="1">
    <source>
        <dbReference type="ARBA" id="ARBA00004442"/>
    </source>
</evidence>
<protein>
    <submittedName>
        <fullName evidence="8">TolC family outer membrane protein</fullName>
    </submittedName>
</protein>
<evidence type="ECO:0000313" key="8">
    <source>
        <dbReference type="EMBL" id="MFC3302890.1"/>
    </source>
</evidence>
<dbReference type="NCBIfam" id="TIGR01844">
    <property type="entry name" value="type_I_sec_TolC"/>
    <property type="match status" value="1"/>
</dbReference>
<dbReference type="InterPro" id="IPR003423">
    <property type="entry name" value="OMP_efflux"/>
</dbReference>
<evidence type="ECO:0000256" key="6">
    <source>
        <dbReference type="ARBA" id="ARBA00023136"/>
    </source>
</evidence>
<evidence type="ECO:0000256" key="5">
    <source>
        <dbReference type="ARBA" id="ARBA00022692"/>
    </source>
</evidence>
<dbReference type="PANTHER" id="PTHR30026">
    <property type="entry name" value="OUTER MEMBRANE PROTEIN TOLC"/>
    <property type="match status" value="1"/>
</dbReference>
<comment type="subcellular location">
    <subcellularLocation>
        <location evidence="1">Cell outer membrane</location>
    </subcellularLocation>
</comment>
<dbReference type="InterPro" id="IPR051906">
    <property type="entry name" value="TolC-like"/>
</dbReference>
<keyword evidence="6" id="KW-0472">Membrane</keyword>
<keyword evidence="9" id="KW-1185">Reference proteome</keyword>
<gene>
    <name evidence="8" type="ORF">ACFONP_09110</name>
</gene>
<evidence type="ECO:0000313" key="9">
    <source>
        <dbReference type="Proteomes" id="UP001595607"/>
    </source>
</evidence>
<comment type="caution">
    <text evidence="8">The sequence shown here is derived from an EMBL/GenBank/DDBJ whole genome shotgun (WGS) entry which is preliminary data.</text>
</comment>
<comment type="similarity">
    <text evidence="2">Belongs to the outer membrane factor (OMF) (TC 1.B.17) family.</text>
</comment>
<dbReference type="Gene3D" id="1.20.1600.10">
    <property type="entry name" value="Outer membrane efflux proteins (OEP)"/>
    <property type="match status" value="1"/>
</dbReference>
<evidence type="ECO:0000256" key="4">
    <source>
        <dbReference type="ARBA" id="ARBA00022452"/>
    </source>
</evidence>
<evidence type="ECO:0000256" key="2">
    <source>
        <dbReference type="ARBA" id="ARBA00007613"/>
    </source>
</evidence>
<accession>A0ABV7MBS1</accession>
<dbReference type="Pfam" id="PF02321">
    <property type="entry name" value="OEP"/>
    <property type="match status" value="2"/>
</dbReference>
<dbReference type="PANTHER" id="PTHR30026:SF22">
    <property type="entry name" value="OUTER MEMBRANE EFFLUX PROTEIN"/>
    <property type="match status" value="1"/>
</dbReference>
<reference evidence="9" key="1">
    <citation type="journal article" date="2019" name="Int. J. Syst. Evol. Microbiol.">
        <title>The Global Catalogue of Microorganisms (GCM) 10K type strain sequencing project: providing services to taxonomists for standard genome sequencing and annotation.</title>
        <authorList>
            <consortium name="The Broad Institute Genomics Platform"/>
            <consortium name="The Broad Institute Genome Sequencing Center for Infectious Disease"/>
            <person name="Wu L."/>
            <person name="Ma J."/>
        </authorList>
    </citation>
    <scope>NUCLEOTIDE SEQUENCE [LARGE SCALE GENOMIC DNA]</scope>
    <source>
        <strain evidence="9">KCTC 22245</strain>
    </source>
</reference>
<dbReference type="RefSeq" id="WP_229786232.1">
    <property type="nucleotide sequence ID" value="NZ_BMXU01000002.1"/>
</dbReference>
<keyword evidence="5" id="KW-0812">Transmembrane</keyword>
<organism evidence="8 9">
    <name type="scientific">Parvularcula lutaonensis</name>
    <dbReference type="NCBI Taxonomy" id="491923"/>
    <lineage>
        <taxon>Bacteria</taxon>
        <taxon>Pseudomonadati</taxon>
        <taxon>Pseudomonadota</taxon>
        <taxon>Alphaproteobacteria</taxon>
        <taxon>Parvularculales</taxon>
        <taxon>Parvularculaceae</taxon>
        <taxon>Parvularcula</taxon>
    </lineage>
</organism>
<dbReference type="SUPFAM" id="SSF56954">
    <property type="entry name" value="Outer membrane efflux proteins (OEP)"/>
    <property type="match status" value="1"/>
</dbReference>
<sequence length="407" mass="43228">MSSAAAEDNPLLKALVTSSPEIAAAEAQAEAAKAELWAARGARLPQLRLEGQAGTLEETFRVNGVPGELTATRDPAAASAVLEQALFTSGRIGGSIGAAKAQASEAENRADATRQDIILRGATVMADLVRDREILRARKVNEEVLAERLRESRARLEAGLATVTDLRQSEARLSLAEAERLAAQAAVDQSAAAFIRVFGVAPPEDLQFPQVPNGLPETLDDALSRALSLNPDLEAAKDGQSAARQAIRAERAQLLPQVSLNASASYLENQRFGIELGEAEQLAVTVQGRWNVFSGGSGYARTRAAKRRASAAKSLTLATERQIREQTVRAWSNVVAGRSVAAARSAQAEAAATAADGVAAEFRNGRRTRLDVLDADRERTEAEVGLLAARRDLLVAEFALLRVTGQL</sequence>
<keyword evidence="4" id="KW-1134">Transmembrane beta strand</keyword>
<name>A0ABV7MBS1_9PROT</name>
<evidence type="ECO:0000256" key="7">
    <source>
        <dbReference type="ARBA" id="ARBA00023237"/>
    </source>
</evidence>
<proteinExistence type="inferred from homology"/>
<evidence type="ECO:0000256" key="3">
    <source>
        <dbReference type="ARBA" id="ARBA00022448"/>
    </source>
</evidence>
<keyword evidence="3" id="KW-0813">Transport</keyword>
<dbReference type="InterPro" id="IPR010130">
    <property type="entry name" value="T1SS_OMP_TolC"/>
</dbReference>